<dbReference type="eggNOG" id="COG0456">
    <property type="taxonomic scope" value="Bacteria"/>
</dbReference>
<evidence type="ECO:0000259" key="1">
    <source>
        <dbReference type="PROSITE" id="PS51186"/>
    </source>
</evidence>
<dbReference type="Proteomes" id="UP000028123">
    <property type="component" value="Unassembled WGS sequence"/>
</dbReference>
<gene>
    <name evidence="2" type="ORF">ET33_36050</name>
</gene>
<dbReference type="EMBL" id="JNVM01000008">
    <property type="protein sequence ID" value="KEQ26000.1"/>
    <property type="molecule type" value="Genomic_DNA"/>
</dbReference>
<name>A0A081P5M7_9BACL</name>
<proteinExistence type="predicted"/>
<dbReference type="PROSITE" id="PS51186">
    <property type="entry name" value="GNAT"/>
    <property type="match status" value="1"/>
</dbReference>
<accession>A0A081P5M7</accession>
<dbReference type="GO" id="GO:0016747">
    <property type="term" value="F:acyltransferase activity, transferring groups other than amino-acyl groups"/>
    <property type="evidence" value="ECO:0007669"/>
    <property type="project" value="InterPro"/>
</dbReference>
<dbReference type="AlphaFoldDB" id="A0A081P5M7"/>
<organism evidence="2 3">
    <name type="scientific">Paenibacillus tyrfis</name>
    <dbReference type="NCBI Taxonomy" id="1501230"/>
    <lineage>
        <taxon>Bacteria</taxon>
        <taxon>Bacillati</taxon>
        <taxon>Bacillota</taxon>
        <taxon>Bacilli</taxon>
        <taxon>Bacillales</taxon>
        <taxon>Paenibacillaceae</taxon>
        <taxon>Paenibacillus</taxon>
    </lineage>
</organism>
<comment type="caution">
    <text evidence="2">The sequence shown here is derived from an EMBL/GenBank/DDBJ whole genome shotgun (WGS) entry which is preliminary data.</text>
</comment>
<dbReference type="Pfam" id="PF00583">
    <property type="entry name" value="Acetyltransf_1"/>
    <property type="match status" value="1"/>
</dbReference>
<sequence length="157" mass="17039">MPDMLVKLYELPDDAPLRAKLEDAGFTIRRALVPEKHLIRGWVKEKFNPHWESECDVAISGHPTSCFIATLEDKLVGFACYDATCKGFFGPTGVDDVCRGKGVGTGLLLACLHDMRAQGYGYAVIGGAGPVAFYEKTVGAIEIPDSKPGIYKGMLRS</sequence>
<evidence type="ECO:0000313" key="2">
    <source>
        <dbReference type="EMBL" id="KEQ26000.1"/>
    </source>
</evidence>
<keyword evidence="3" id="KW-1185">Reference proteome</keyword>
<feature type="domain" description="N-acetyltransferase" evidence="1">
    <location>
        <begin position="26"/>
        <end position="157"/>
    </location>
</feature>
<dbReference type="InterPro" id="IPR016181">
    <property type="entry name" value="Acyl_CoA_acyltransferase"/>
</dbReference>
<dbReference type="InterPro" id="IPR000182">
    <property type="entry name" value="GNAT_dom"/>
</dbReference>
<dbReference type="SUPFAM" id="SSF55729">
    <property type="entry name" value="Acyl-CoA N-acyltransferases (Nat)"/>
    <property type="match status" value="1"/>
</dbReference>
<dbReference type="RefSeq" id="WP_036680470.1">
    <property type="nucleotide sequence ID" value="NZ_FYEP01000034.1"/>
</dbReference>
<reference evidence="2 3" key="1">
    <citation type="submission" date="2014-06" db="EMBL/GenBank/DDBJ databases">
        <title>Draft genome sequence of Paenibacillus sp. MSt1.</title>
        <authorList>
            <person name="Aw Y.K."/>
            <person name="Ong K.S."/>
            <person name="Gan H.M."/>
            <person name="Lee S.M."/>
        </authorList>
    </citation>
    <scope>NUCLEOTIDE SEQUENCE [LARGE SCALE GENOMIC DNA]</scope>
    <source>
        <strain evidence="2 3">MSt1</strain>
    </source>
</reference>
<dbReference type="OrthoDB" id="4016818at2"/>
<dbReference type="CDD" id="cd04301">
    <property type="entry name" value="NAT_SF"/>
    <property type="match status" value="1"/>
</dbReference>
<evidence type="ECO:0000313" key="3">
    <source>
        <dbReference type="Proteomes" id="UP000028123"/>
    </source>
</evidence>
<protein>
    <recommendedName>
        <fullName evidence="1">N-acetyltransferase domain-containing protein</fullName>
    </recommendedName>
</protein>
<dbReference type="Gene3D" id="3.40.630.30">
    <property type="match status" value="1"/>
</dbReference>